<protein>
    <submittedName>
        <fullName evidence="1">Uncharacterized protein</fullName>
    </submittedName>
</protein>
<evidence type="ECO:0000313" key="1">
    <source>
        <dbReference type="EMBL" id="KAI3814954.1"/>
    </source>
</evidence>
<gene>
    <name evidence="1" type="ORF">L1987_14603</name>
</gene>
<dbReference type="EMBL" id="CM042022">
    <property type="protein sequence ID" value="KAI3814954.1"/>
    <property type="molecule type" value="Genomic_DNA"/>
</dbReference>
<organism evidence="1 2">
    <name type="scientific">Smallanthus sonchifolius</name>
    <dbReference type="NCBI Taxonomy" id="185202"/>
    <lineage>
        <taxon>Eukaryota</taxon>
        <taxon>Viridiplantae</taxon>
        <taxon>Streptophyta</taxon>
        <taxon>Embryophyta</taxon>
        <taxon>Tracheophyta</taxon>
        <taxon>Spermatophyta</taxon>
        <taxon>Magnoliopsida</taxon>
        <taxon>eudicotyledons</taxon>
        <taxon>Gunneridae</taxon>
        <taxon>Pentapetalae</taxon>
        <taxon>asterids</taxon>
        <taxon>campanulids</taxon>
        <taxon>Asterales</taxon>
        <taxon>Asteraceae</taxon>
        <taxon>Asteroideae</taxon>
        <taxon>Heliantheae alliance</taxon>
        <taxon>Millerieae</taxon>
        <taxon>Smallanthus</taxon>
    </lineage>
</organism>
<accession>A0ACB9J436</accession>
<reference evidence="2" key="1">
    <citation type="journal article" date="2022" name="Mol. Ecol. Resour.">
        <title>The genomes of chicory, endive, great burdock and yacon provide insights into Asteraceae palaeo-polyploidization history and plant inulin production.</title>
        <authorList>
            <person name="Fan W."/>
            <person name="Wang S."/>
            <person name="Wang H."/>
            <person name="Wang A."/>
            <person name="Jiang F."/>
            <person name="Liu H."/>
            <person name="Zhao H."/>
            <person name="Xu D."/>
            <person name="Zhang Y."/>
        </authorList>
    </citation>
    <scope>NUCLEOTIDE SEQUENCE [LARGE SCALE GENOMIC DNA]</scope>
    <source>
        <strain evidence="2">cv. Yunnan</strain>
    </source>
</reference>
<evidence type="ECO:0000313" key="2">
    <source>
        <dbReference type="Proteomes" id="UP001056120"/>
    </source>
</evidence>
<sequence>MESIDVLILAPVNSYLEEELDKRFNLLRLWNFPQKDEFFKDHSGSIRAVVGYPNFVTDREFIDSFPALEIISSFSVGVNQVDLAYCKEKGIRVTNTPEVLTDDVADLAIGLILTTLRGICGGDRFVRGGLWKKGDFKLTTKYVMHAGRL</sequence>
<name>A0ACB9J436_9ASTR</name>
<reference evidence="1 2" key="2">
    <citation type="journal article" date="2022" name="Mol. Ecol. Resour.">
        <title>The genomes of chicory, endive, great burdock and yacon provide insights into Asteraceae paleo-polyploidization history and plant inulin production.</title>
        <authorList>
            <person name="Fan W."/>
            <person name="Wang S."/>
            <person name="Wang H."/>
            <person name="Wang A."/>
            <person name="Jiang F."/>
            <person name="Liu H."/>
            <person name="Zhao H."/>
            <person name="Xu D."/>
            <person name="Zhang Y."/>
        </authorList>
    </citation>
    <scope>NUCLEOTIDE SEQUENCE [LARGE SCALE GENOMIC DNA]</scope>
    <source>
        <strain evidence="2">cv. Yunnan</strain>
        <tissue evidence="1">Leaves</tissue>
    </source>
</reference>
<comment type="caution">
    <text evidence="1">The sequence shown here is derived from an EMBL/GenBank/DDBJ whole genome shotgun (WGS) entry which is preliminary data.</text>
</comment>
<proteinExistence type="predicted"/>
<dbReference type="Proteomes" id="UP001056120">
    <property type="component" value="Linkage Group LG05"/>
</dbReference>
<keyword evidence="2" id="KW-1185">Reference proteome</keyword>